<organism evidence="3">
    <name type="scientific">Pseudo-nitzschia australis</name>
    <dbReference type="NCBI Taxonomy" id="44445"/>
    <lineage>
        <taxon>Eukaryota</taxon>
        <taxon>Sar</taxon>
        <taxon>Stramenopiles</taxon>
        <taxon>Ochrophyta</taxon>
        <taxon>Bacillariophyta</taxon>
        <taxon>Bacillariophyceae</taxon>
        <taxon>Bacillariophycidae</taxon>
        <taxon>Bacillariales</taxon>
        <taxon>Bacillariaceae</taxon>
        <taxon>Pseudo-nitzschia</taxon>
    </lineage>
</organism>
<feature type="region of interest" description="Disordered" evidence="1">
    <location>
        <begin position="52"/>
        <end position="103"/>
    </location>
</feature>
<accession>A0A7S4EH39</accession>
<evidence type="ECO:0000313" key="3">
    <source>
        <dbReference type="EMBL" id="CAE0713104.1"/>
    </source>
</evidence>
<name>A0A7S4EH39_9STRA</name>
<dbReference type="AlphaFoldDB" id="A0A7S4EH39"/>
<keyword evidence="2" id="KW-0732">Signal</keyword>
<feature type="signal peptide" evidence="2">
    <location>
        <begin position="1"/>
        <end position="22"/>
    </location>
</feature>
<protein>
    <recommendedName>
        <fullName evidence="4">Fungal lipase-like domain-containing protein</fullName>
    </recommendedName>
</protein>
<gene>
    <name evidence="3" type="ORF">PAUS00366_LOCUS5856</name>
</gene>
<feature type="compositionally biased region" description="Basic and acidic residues" evidence="1">
    <location>
        <begin position="67"/>
        <end position="80"/>
    </location>
</feature>
<dbReference type="EMBL" id="HBIX01007549">
    <property type="protein sequence ID" value="CAE0713104.1"/>
    <property type="molecule type" value="Transcribed_RNA"/>
</dbReference>
<proteinExistence type="predicted"/>
<feature type="chain" id="PRO_5031543854" description="Fungal lipase-like domain-containing protein" evidence="2">
    <location>
        <begin position="23"/>
        <end position="602"/>
    </location>
</feature>
<evidence type="ECO:0008006" key="4">
    <source>
        <dbReference type="Google" id="ProtNLM"/>
    </source>
</evidence>
<sequence length="602" mass="67474">MVAIIWTIRLGSSVLLLMPSCSLLTRNRNTNLEIHCGCVGFARAHDTDRYLGPNNRDDDDGDGDGSSFKEQHSKDIRIVNDSDNGGETSGGSGIKNDNNDQNKNNFFGEEDRLVATLENVWSVLKLLVPNRNTDGYIQPEANIVADFERIVLDMMTIGQWYEYDDRRGEEEQNINSNINSKINSKSNRKNKLGHGIGLFEFHSHLHSPPRSCDQIDLRSLKGKYRIGTFVDGDNGRSYCILATTSMNYPWGNVIVDLDPSSATKNLSFDCPHPKFDAETGEQGIRLLKGTTSRSWIVAGSHRMANNKSFGTCQPQFSYYPSDAAHSIDNCFLAAVAAIKFYYESIVHQDYTSVQLHGMGKTTCGSIDTFFSHGRCSDTVAYEPDITSASRGATKSSNRHIIGGGMTEKIEILQKIALAHPFDHGEHVIVSRGDNVDDIGDGSSSSSGGGCKLCGSINIQGRLINGVARKDLCDTFASSYNGRFVQIEQKRDYRRESRARFWNDVFNEAYPQFSHSAPATMAKTDGDCYGDYCDDGADDTTNNNDRTQDERNLPLSDFILFNLMLQFLLWKIFRFVPYRTFVLDRCDIRYRCTVLVFFNYSRK</sequence>
<reference evidence="3" key="1">
    <citation type="submission" date="2021-01" db="EMBL/GenBank/DDBJ databases">
        <authorList>
            <person name="Corre E."/>
            <person name="Pelletier E."/>
            <person name="Niang G."/>
            <person name="Scheremetjew M."/>
            <person name="Finn R."/>
            <person name="Kale V."/>
            <person name="Holt S."/>
            <person name="Cochrane G."/>
            <person name="Meng A."/>
            <person name="Brown T."/>
            <person name="Cohen L."/>
        </authorList>
    </citation>
    <scope>NUCLEOTIDE SEQUENCE</scope>
    <source>
        <strain evidence="3">10249 10 AB</strain>
    </source>
</reference>
<evidence type="ECO:0000256" key="1">
    <source>
        <dbReference type="SAM" id="MobiDB-lite"/>
    </source>
</evidence>
<evidence type="ECO:0000256" key="2">
    <source>
        <dbReference type="SAM" id="SignalP"/>
    </source>
</evidence>